<organism evidence="1 2">
    <name type="scientific">Coemansia furcata</name>
    <dbReference type="NCBI Taxonomy" id="417177"/>
    <lineage>
        <taxon>Eukaryota</taxon>
        <taxon>Fungi</taxon>
        <taxon>Fungi incertae sedis</taxon>
        <taxon>Zoopagomycota</taxon>
        <taxon>Kickxellomycotina</taxon>
        <taxon>Kickxellomycetes</taxon>
        <taxon>Kickxellales</taxon>
        <taxon>Kickxellaceae</taxon>
        <taxon>Coemansia</taxon>
    </lineage>
</organism>
<proteinExistence type="predicted"/>
<protein>
    <submittedName>
        <fullName evidence="1">Uncharacterized protein</fullName>
    </submittedName>
</protein>
<accession>A0ACC1LMF3</accession>
<gene>
    <name evidence="1" type="ORF">H4S07_002131</name>
</gene>
<evidence type="ECO:0000313" key="2">
    <source>
        <dbReference type="Proteomes" id="UP001140096"/>
    </source>
</evidence>
<keyword evidence="2" id="KW-1185">Reference proteome</keyword>
<dbReference type="EMBL" id="JANBUP010000468">
    <property type="protein sequence ID" value="KAJ2811329.1"/>
    <property type="molecule type" value="Genomic_DNA"/>
</dbReference>
<sequence>MSAEITKVVNSIYEEDKNVVGVVVVDSSGLCLATYGGISEEAAGVIASIAAHGDHLLPASPTQSADVSPVVQVEAESLKITIRRTPLITLGIVTDTGERPRDVR</sequence>
<dbReference type="Proteomes" id="UP001140096">
    <property type="component" value="Unassembled WGS sequence"/>
</dbReference>
<name>A0ACC1LMF3_9FUNG</name>
<reference evidence="1" key="1">
    <citation type="submission" date="2022-07" db="EMBL/GenBank/DDBJ databases">
        <title>Phylogenomic reconstructions and comparative analyses of Kickxellomycotina fungi.</title>
        <authorList>
            <person name="Reynolds N.K."/>
            <person name="Stajich J.E."/>
            <person name="Barry K."/>
            <person name="Grigoriev I.V."/>
            <person name="Crous P."/>
            <person name="Smith M.E."/>
        </authorList>
    </citation>
    <scope>NUCLEOTIDE SEQUENCE</scope>
    <source>
        <strain evidence="1">CBS 102833</strain>
    </source>
</reference>
<comment type="caution">
    <text evidence="1">The sequence shown here is derived from an EMBL/GenBank/DDBJ whole genome shotgun (WGS) entry which is preliminary data.</text>
</comment>
<evidence type="ECO:0000313" key="1">
    <source>
        <dbReference type="EMBL" id="KAJ2811329.1"/>
    </source>
</evidence>